<comment type="caution">
    <text evidence="1">The sequence shown here is derived from an EMBL/GenBank/DDBJ whole genome shotgun (WGS) entry which is preliminary data.</text>
</comment>
<gene>
    <name evidence="1" type="ORF">VNO80_02344</name>
</gene>
<accession>A0AAN9RMB0</accession>
<reference evidence="1 2" key="1">
    <citation type="submission" date="2024-01" db="EMBL/GenBank/DDBJ databases">
        <title>The genomes of 5 underutilized Papilionoideae crops provide insights into root nodulation and disease resistanc.</title>
        <authorList>
            <person name="Jiang F."/>
        </authorList>
    </citation>
    <scope>NUCLEOTIDE SEQUENCE [LARGE SCALE GENOMIC DNA]</scope>
    <source>
        <strain evidence="1">JINMINGXINNONG_FW02</strain>
        <tissue evidence="1">Leaves</tissue>
    </source>
</reference>
<organism evidence="1 2">
    <name type="scientific">Phaseolus coccineus</name>
    <name type="common">Scarlet runner bean</name>
    <name type="synonym">Phaseolus multiflorus</name>
    <dbReference type="NCBI Taxonomy" id="3886"/>
    <lineage>
        <taxon>Eukaryota</taxon>
        <taxon>Viridiplantae</taxon>
        <taxon>Streptophyta</taxon>
        <taxon>Embryophyta</taxon>
        <taxon>Tracheophyta</taxon>
        <taxon>Spermatophyta</taxon>
        <taxon>Magnoliopsida</taxon>
        <taxon>eudicotyledons</taxon>
        <taxon>Gunneridae</taxon>
        <taxon>Pentapetalae</taxon>
        <taxon>rosids</taxon>
        <taxon>fabids</taxon>
        <taxon>Fabales</taxon>
        <taxon>Fabaceae</taxon>
        <taxon>Papilionoideae</taxon>
        <taxon>50 kb inversion clade</taxon>
        <taxon>NPAAA clade</taxon>
        <taxon>indigoferoid/millettioid clade</taxon>
        <taxon>Phaseoleae</taxon>
        <taxon>Phaseolus</taxon>
    </lineage>
</organism>
<name>A0AAN9RMB0_PHACN</name>
<sequence>MSSGDKVVLEGNVHGEVAYIYRVTQAVAAYDRAEECVGEDSMKSVTSNTLVEISQTTLPSLSPPPTITTLSPAPVLLTHCINTNKDNYNNRLSFSFSFCVLRTQCAKEPIELN</sequence>
<dbReference type="EMBL" id="JAYMYR010000002">
    <property type="protein sequence ID" value="KAK7376924.1"/>
    <property type="molecule type" value="Genomic_DNA"/>
</dbReference>
<evidence type="ECO:0000313" key="1">
    <source>
        <dbReference type="EMBL" id="KAK7376924.1"/>
    </source>
</evidence>
<keyword evidence="2" id="KW-1185">Reference proteome</keyword>
<dbReference type="AlphaFoldDB" id="A0AAN9RMB0"/>
<proteinExistence type="predicted"/>
<evidence type="ECO:0000313" key="2">
    <source>
        <dbReference type="Proteomes" id="UP001374584"/>
    </source>
</evidence>
<protein>
    <submittedName>
        <fullName evidence="1">Uncharacterized protein</fullName>
    </submittedName>
</protein>
<dbReference type="Proteomes" id="UP001374584">
    <property type="component" value="Unassembled WGS sequence"/>
</dbReference>